<evidence type="ECO:0000313" key="5">
    <source>
        <dbReference type="Proteomes" id="UP000298416"/>
    </source>
</evidence>
<evidence type="ECO:0000256" key="2">
    <source>
        <dbReference type="SAM" id="Phobius"/>
    </source>
</evidence>
<dbReference type="InterPro" id="IPR014840">
    <property type="entry name" value="HRD"/>
</dbReference>
<reference evidence="4" key="2">
    <citation type="submission" date="2020-08" db="EMBL/GenBank/DDBJ databases">
        <title>Plant Genome Project.</title>
        <authorList>
            <person name="Zhang R.-G."/>
        </authorList>
    </citation>
    <scope>NUCLEOTIDE SEQUENCE</scope>
    <source>
        <strain evidence="4">Huo1</strain>
        <tissue evidence="4">Leaf</tissue>
    </source>
</reference>
<keyword evidence="2" id="KW-0472">Membrane</keyword>
<feature type="compositionally biased region" description="Basic and acidic residues" evidence="1">
    <location>
        <begin position="22"/>
        <end position="35"/>
    </location>
</feature>
<sequence length="788" mass="87657">MVDGGGGSESGSALKPMSTCESHGDRLRFTVELRPGETTIVSWKKLLKEAAASKNNKHGPKAAGPSSTTDQQPAPQPNPPPLPPALASSEQPAENEGKDAQGQAGTNRLSTVIEKIERMYAGEGSSEDEEVFLDDVPDDDEYDTEDSFIDDAELDDYFQVDNSSIKHDGFFVNRGKLERVEPTISATQQPKKRRRKDVTKAQGGNEDGLNPNKHIKIGNKGRKSSSSIERNTTSQFNVQSTNVLEASQANATEASVKKKIADHQTLMDPTASLEHKDADQQKIGVFSSQNHNNKLKDSSELLDASAQRPNSSPVSKPQYTKLNKAKELDQSVQRNEKSGHVARFDLNIPPSRDLPQIAKVPHTPRKEGSNVKPKITVLEKAIRELQKIVVESRPPSTEVQDPDSSSQGIKRRLSPEIKQKLSKVARLAQSNYGKIPKDVINRLMSILGHLMQLRTLKRNLRVMANLGLSARQEKDYRLQKTKQEVAEMVRQRVQYMKSKVQQQTATDDFQEIGLEEKETLKRKYSMDDALENKICDLYDLYVERHEEDSGPPVRRLYEESKYEGFFLVAAVGIAMGAIFFFNREGRKVFISQNLVLFKDLRHFTLTALWPGGIMDTDGIKRAIHKAKDKRRALSGRPRDQEKVKRKKVLAQKLEDTSIVSPALPEKVLSESHDHASSLMAKLVQSAAVSQPEPYVPMPVASNSSVDKPKQERVKAIPNSNLTGAMPVEVLPKKKVKKKQNLDAAEAQLRLEKAPEAEEKHKHHKPTAVPPKFNLPPGAKSGSDSDNHS</sequence>
<evidence type="ECO:0000256" key="1">
    <source>
        <dbReference type="SAM" id="MobiDB-lite"/>
    </source>
</evidence>
<feature type="region of interest" description="Disordered" evidence="1">
    <location>
        <begin position="749"/>
        <end position="788"/>
    </location>
</feature>
<dbReference type="Pfam" id="PF08729">
    <property type="entry name" value="HUN"/>
    <property type="match status" value="1"/>
</dbReference>
<evidence type="ECO:0000313" key="4">
    <source>
        <dbReference type="EMBL" id="KAG6435915.1"/>
    </source>
</evidence>
<organism evidence="4">
    <name type="scientific">Salvia splendens</name>
    <name type="common">Scarlet sage</name>
    <dbReference type="NCBI Taxonomy" id="180675"/>
    <lineage>
        <taxon>Eukaryota</taxon>
        <taxon>Viridiplantae</taxon>
        <taxon>Streptophyta</taxon>
        <taxon>Embryophyta</taxon>
        <taxon>Tracheophyta</taxon>
        <taxon>Spermatophyta</taxon>
        <taxon>Magnoliopsida</taxon>
        <taxon>eudicotyledons</taxon>
        <taxon>Gunneridae</taxon>
        <taxon>Pentapetalae</taxon>
        <taxon>asterids</taxon>
        <taxon>lamiids</taxon>
        <taxon>Lamiales</taxon>
        <taxon>Lamiaceae</taxon>
        <taxon>Nepetoideae</taxon>
        <taxon>Mentheae</taxon>
        <taxon>Salviinae</taxon>
        <taxon>Salvia</taxon>
        <taxon>Salvia subgen. Calosphace</taxon>
        <taxon>core Calosphace</taxon>
    </lineage>
</organism>
<feature type="compositionally biased region" description="Low complexity" evidence="1">
    <location>
        <begin position="85"/>
        <end position="94"/>
    </location>
</feature>
<feature type="compositionally biased region" description="Polar residues" evidence="1">
    <location>
        <begin position="394"/>
        <end position="408"/>
    </location>
</feature>
<dbReference type="GO" id="GO:0005634">
    <property type="term" value="C:nucleus"/>
    <property type="evidence" value="ECO:0007669"/>
    <property type="project" value="TreeGrafter"/>
</dbReference>
<feature type="compositionally biased region" description="Basic and acidic residues" evidence="1">
    <location>
        <begin position="749"/>
        <end position="759"/>
    </location>
</feature>
<keyword evidence="2" id="KW-1133">Transmembrane helix</keyword>
<feature type="compositionally biased region" description="Basic residues" evidence="1">
    <location>
        <begin position="213"/>
        <end position="223"/>
    </location>
</feature>
<name>A0A8X8YN11_SALSN</name>
<feature type="region of interest" description="Disordered" evidence="1">
    <location>
        <begin position="345"/>
        <end position="370"/>
    </location>
</feature>
<dbReference type="AlphaFoldDB" id="A0A8X8YN11"/>
<comment type="caution">
    <text evidence="4">The sequence shown here is derived from an EMBL/GenBank/DDBJ whole genome shotgun (WGS) entry which is preliminary data.</text>
</comment>
<accession>A0A8X8YN11</accession>
<feature type="compositionally biased region" description="Pro residues" evidence="1">
    <location>
        <begin position="74"/>
        <end position="84"/>
    </location>
</feature>
<keyword evidence="5" id="KW-1185">Reference proteome</keyword>
<dbReference type="Proteomes" id="UP000298416">
    <property type="component" value="Unassembled WGS sequence"/>
</dbReference>
<dbReference type="GO" id="GO:0006325">
    <property type="term" value="P:chromatin organization"/>
    <property type="evidence" value="ECO:0007669"/>
    <property type="project" value="TreeGrafter"/>
</dbReference>
<proteinExistence type="predicted"/>
<dbReference type="PANTHER" id="PTHR21669:SF28">
    <property type="entry name" value="YEMANUCLEIN"/>
    <property type="match status" value="1"/>
</dbReference>
<keyword evidence="2" id="KW-0812">Transmembrane</keyword>
<reference evidence="4" key="1">
    <citation type="submission" date="2018-01" db="EMBL/GenBank/DDBJ databases">
        <authorList>
            <person name="Mao J.F."/>
        </authorList>
    </citation>
    <scope>NUCLEOTIDE SEQUENCE</scope>
    <source>
        <strain evidence="4">Huo1</strain>
        <tissue evidence="4">Leaf</tissue>
    </source>
</reference>
<feature type="compositionally biased region" description="Polar residues" evidence="1">
    <location>
        <begin position="224"/>
        <end position="240"/>
    </location>
</feature>
<feature type="region of interest" description="Disordered" evidence="1">
    <location>
        <begin position="1"/>
        <end position="35"/>
    </location>
</feature>
<gene>
    <name evidence="4" type="ORF">SASPL_100796</name>
</gene>
<dbReference type="PANTHER" id="PTHR21669">
    <property type="entry name" value="CAPZ-INTERACTING PROTEIN AND RELATED PROTEINS"/>
    <property type="match status" value="1"/>
</dbReference>
<feature type="domain" description="Hpc2-related" evidence="3">
    <location>
        <begin position="133"/>
        <end position="178"/>
    </location>
</feature>
<feature type="transmembrane region" description="Helical" evidence="2">
    <location>
        <begin position="564"/>
        <end position="581"/>
    </location>
</feature>
<dbReference type="EMBL" id="PNBA02000001">
    <property type="protein sequence ID" value="KAG6435915.1"/>
    <property type="molecule type" value="Genomic_DNA"/>
</dbReference>
<protein>
    <recommendedName>
        <fullName evidence="3">Hpc2-related domain-containing protein</fullName>
    </recommendedName>
</protein>
<feature type="region of interest" description="Disordered" evidence="1">
    <location>
        <begin position="51"/>
        <end position="146"/>
    </location>
</feature>
<feature type="region of interest" description="Disordered" evidence="1">
    <location>
        <begin position="179"/>
        <end position="240"/>
    </location>
</feature>
<evidence type="ECO:0000259" key="3">
    <source>
        <dbReference type="Pfam" id="PF08729"/>
    </source>
</evidence>
<feature type="compositionally biased region" description="Acidic residues" evidence="1">
    <location>
        <begin position="125"/>
        <end position="146"/>
    </location>
</feature>
<feature type="region of interest" description="Disordered" evidence="1">
    <location>
        <begin position="392"/>
        <end position="413"/>
    </location>
</feature>